<organism evidence="1 2">
    <name type="scientific">Ruegeria pomeroyi</name>
    <dbReference type="NCBI Taxonomy" id="89184"/>
    <lineage>
        <taxon>Bacteria</taxon>
        <taxon>Pseudomonadati</taxon>
        <taxon>Pseudomonadota</taxon>
        <taxon>Alphaproteobacteria</taxon>
        <taxon>Rhodobacterales</taxon>
        <taxon>Roseobacteraceae</taxon>
        <taxon>Ruegeria</taxon>
    </lineage>
</organism>
<dbReference type="EMBL" id="JAGQAF010000005">
    <property type="protein sequence ID" value="MCE8537944.1"/>
    <property type="molecule type" value="Genomic_DNA"/>
</dbReference>
<sequence>MSEQRGLPPVLIPREYFTLQEVLADWGISESELGYVVEMGQLTLSVRVYGSFVVADRKDRPGRCNPDFEGVVDLGRRDAMRVLRKHACPVPSFAQNGGVVTTSEGGTDWVVYREALLVRAAERAHFEATIMAAGAPHANDYDRFLSFDLNGQHYLFTDMQARALNYLFICAITGDPEQRGAQILAAAGSASLKLSYLFSSRRGWRDIVHPVSKRRGYYMLEPALVVTMRVGA</sequence>
<dbReference type="AlphaFoldDB" id="A0A9Q3ZNR8"/>
<dbReference type="Proteomes" id="UP000813672">
    <property type="component" value="Unassembled WGS sequence"/>
</dbReference>
<evidence type="ECO:0000313" key="2">
    <source>
        <dbReference type="Proteomes" id="UP000813672"/>
    </source>
</evidence>
<protein>
    <submittedName>
        <fullName evidence="1">Uncharacterized protein</fullName>
    </submittedName>
</protein>
<evidence type="ECO:0000313" key="1">
    <source>
        <dbReference type="EMBL" id="MCE8537944.1"/>
    </source>
</evidence>
<name>A0A9Q3ZNR8_9RHOB</name>
<proteinExistence type="predicted"/>
<comment type="caution">
    <text evidence="1">The sequence shown here is derived from an EMBL/GenBank/DDBJ whole genome shotgun (WGS) entry which is preliminary data.</text>
</comment>
<dbReference type="RefSeq" id="WP_234219783.1">
    <property type="nucleotide sequence ID" value="NZ_JAGQAF010000005.1"/>
</dbReference>
<gene>
    <name evidence="1" type="ORF">KBY27_10790</name>
</gene>
<reference evidence="1" key="1">
    <citation type="journal article" date="2021" name="Environ. Microbiol.">
        <title>Cryptic niche differentiation of novel sediment ecotypes of Rugeria pomeroyi correlates with nitrate respiration.</title>
        <authorList>
            <person name="Lin X."/>
            <person name="McNichol J."/>
            <person name="Chu X."/>
            <person name="Qian Y."/>
            <person name="Luo H."/>
        </authorList>
    </citation>
    <scope>NUCLEOTIDE SEQUENCE</scope>
    <source>
        <strain evidence="1">SZCCDBB064</strain>
    </source>
</reference>
<accession>A0A9Q3ZNR8</accession>